<dbReference type="InterPro" id="IPR000214">
    <property type="entry name" value="Znf_DNA_glyclase/AP_lyase"/>
</dbReference>
<keyword evidence="7 15" id="KW-0378">Hydrolase</keyword>
<keyword evidence="8 15" id="KW-0862">Zinc</keyword>
<keyword evidence="6 15" id="KW-0863">Zinc-finger</keyword>
<dbReference type="GO" id="GO:0006284">
    <property type="term" value="P:base-excision repair"/>
    <property type="evidence" value="ECO:0007669"/>
    <property type="project" value="InterPro"/>
</dbReference>
<feature type="active site" description="Proton donor; for beta-elimination activity" evidence="15">
    <location>
        <position position="61"/>
    </location>
</feature>
<dbReference type="SMART" id="SM01232">
    <property type="entry name" value="H2TH"/>
    <property type="match status" value="1"/>
</dbReference>
<evidence type="ECO:0000256" key="1">
    <source>
        <dbReference type="ARBA" id="ARBA00001668"/>
    </source>
</evidence>
<feature type="domain" description="Formamidopyrimidine-DNA glycosylase catalytic" evidence="18">
    <location>
        <begin position="2"/>
        <end position="153"/>
    </location>
</feature>
<keyword evidence="13 15" id="KW-0326">Glycosidase</keyword>
<accession>A0A239WV58</accession>
<dbReference type="PANTHER" id="PTHR22993">
    <property type="entry name" value="FORMAMIDOPYRIMIDINE-DNA GLYCOSYLASE"/>
    <property type="match status" value="1"/>
</dbReference>
<evidence type="ECO:0000256" key="15">
    <source>
        <dbReference type="HAMAP-Rule" id="MF_00103"/>
    </source>
</evidence>
<dbReference type="SUPFAM" id="SSF57716">
    <property type="entry name" value="Glucocorticoid receptor-like (DNA-binding domain)"/>
    <property type="match status" value="1"/>
</dbReference>
<evidence type="ECO:0000256" key="9">
    <source>
        <dbReference type="ARBA" id="ARBA00023125"/>
    </source>
</evidence>
<comment type="cofactor">
    <cofactor evidence="15">
        <name>Zn(2+)</name>
        <dbReference type="ChEBI" id="CHEBI:29105"/>
    </cofactor>
    <text evidence="15">Binds 1 zinc ion per subunit.</text>
</comment>
<evidence type="ECO:0000313" key="20">
    <source>
        <dbReference type="Proteomes" id="UP000215332"/>
    </source>
</evidence>
<evidence type="ECO:0000256" key="12">
    <source>
        <dbReference type="ARBA" id="ARBA00023268"/>
    </source>
</evidence>
<dbReference type="GO" id="GO:0003684">
    <property type="term" value="F:damaged DNA binding"/>
    <property type="evidence" value="ECO:0007669"/>
    <property type="project" value="InterPro"/>
</dbReference>
<feature type="active site" description="Schiff-base intermediate with DNA" evidence="15">
    <location>
        <position position="2"/>
    </location>
</feature>
<dbReference type="GO" id="GO:0006979">
    <property type="term" value="P:response to oxidative stress"/>
    <property type="evidence" value="ECO:0007669"/>
    <property type="project" value="UniProtKB-ARBA"/>
</dbReference>
<name>A0A239WV58_9ACTN</name>
<evidence type="ECO:0000256" key="2">
    <source>
        <dbReference type="ARBA" id="ARBA00009409"/>
    </source>
</evidence>
<dbReference type="FunFam" id="1.10.8.50:FF:000003">
    <property type="entry name" value="Formamidopyrimidine-DNA glycosylase"/>
    <property type="match status" value="1"/>
</dbReference>
<dbReference type="Pfam" id="PF06827">
    <property type="entry name" value="zf-FPG_IleRS"/>
    <property type="match status" value="1"/>
</dbReference>
<comment type="function">
    <text evidence="15">Involved in base excision repair of DNA damaged by oxidation or by mutagenic agents. Acts as DNA glycosylase that recognizes and removes damaged bases. Has a preference for oxidized purines, such as 7,8-dihydro-8-oxoguanine (8-oxoG). Has AP (apurinic/apyrimidinic) lyase activity and introduces nicks in the DNA strand. Cleaves the DNA backbone by beta-delta elimination to generate a single-strand break at the site of the removed base with both 3'- and 5'-phosphates.</text>
</comment>
<proteinExistence type="inferred from homology"/>
<dbReference type="EC" id="3.2.2.23" evidence="15"/>
<evidence type="ECO:0000256" key="3">
    <source>
        <dbReference type="ARBA" id="ARBA00011245"/>
    </source>
</evidence>
<feature type="compositionally biased region" description="Low complexity" evidence="16">
    <location>
        <begin position="98"/>
        <end position="109"/>
    </location>
</feature>
<sequence length="314" mass="34959">MPELPEVETVRRGLREHVLDRRIRCVEVNHPRLVRRQVGGAAAFVHGCRNRTIVDVRRRGKYLWFALDDDAALVAHLGMSGQFRVDAGPHAVRTEPLQAGSGHQSAGSGRQPTDDGHRHTRATFLLEATAHQIEAARPGGAEVLRFVDQRTFGAMWVSPGGAALPTEIAHIGRDLFDPEIDLDAAAQRMCRRRSTVKRAMLDQSLVSGIGNIYADESLWRARLHPLTPTNAMSQRQAVELWQVARGVMVEALEQGGTSFDKLYVNVNGSSGYFGRSLDVYGREGEPCHRCGTPIVRESFMNRSSHRCPRCQRLR</sequence>
<evidence type="ECO:0000256" key="13">
    <source>
        <dbReference type="ARBA" id="ARBA00023295"/>
    </source>
</evidence>
<dbReference type="Gene3D" id="1.10.8.50">
    <property type="match status" value="1"/>
</dbReference>
<dbReference type="Pfam" id="PF01149">
    <property type="entry name" value="Fapy_DNA_glyco"/>
    <property type="match status" value="1"/>
</dbReference>
<organism evidence="19 20">
    <name type="scientific">Cutibacterium granulosum</name>
    <dbReference type="NCBI Taxonomy" id="33011"/>
    <lineage>
        <taxon>Bacteria</taxon>
        <taxon>Bacillati</taxon>
        <taxon>Actinomycetota</taxon>
        <taxon>Actinomycetes</taxon>
        <taxon>Propionibacteriales</taxon>
        <taxon>Propionibacteriaceae</taxon>
        <taxon>Cutibacterium</taxon>
    </lineage>
</organism>
<evidence type="ECO:0000256" key="6">
    <source>
        <dbReference type="ARBA" id="ARBA00022771"/>
    </source>
</evidence>
<dbReference type="GO" id="GO:0008270">
    <property type="term" value="F:zinc ion binding"/>
    <property type="evidence" value="ECO:0007669"/>
    <property type="project" value="UniProtKB-UniRule"/>
</dbReference>
<dbReference type="SUPFAM" id="SSF81624">
    <property type="entry name" value="N-terminal domain of MutM-like DNA repair proteins"/>
    <property type="match status" value="1"/>
</dbReference>
<keyword evidence="5 15" id="KW-0227">DNA damage</keyword>
<dbReference type="SMART" id="SM00898">
    <property type="entry name" value="Fapy_DNA_glyco"/>
    <property type="match status" value="1"/>
</dbReference>
<comment type="subunit">
    <text evidence="3 15">Monomer.</text>
</comment>
<evidence type="ECO:0000259" key="17">
    <source>
        <dbReference type="PROSITE" id="PS51066"/>
    </source>
</evidence>
<evidence type="ECO:0000256" key="14">
    <source>
        <dbReference type="ARBA" id="ARBA00044632"/>
    </source>
</evidence>
<feature type="binding site" evidence="15">
    <location>
        <position position="192"/>
    </location>
    <ligand>
        <name>DNA</name>
        <dbReference type="ChEBI" id="CHEBI:16991"/>
    </ligand>
</feature>
<evidence type="ECO:0000256" key="11">
    <source>
        <dbReference type="ARBA" id="ARBA00023239"/>
    </source>
</evidence>
<keyword evidence="12 15" id="KW-0511">Multifunctional enzyme</keyword>
<dbReference type="GO" id="GO:0140078">
    <property type="term" value="F:class I DNA-(apurinic or apyrimidinic site) endonuclease activity"/>
    <property type="evidence" value="ECO:0007669"/>
    <property type="project" value="UniProtKB-EC"/>
</dbReference>
<feature type="active site" description="Proton donor; for delta-elimination activity" evidence="15">
    <location>
        <position position="302"/>
    </location>
</feature>
<gene>
    <name evidence="19" type="primary">mutM_1</name>
    <name evidence="15" type="synonym">fpg</name>
    <name evidence="15" type="synonym">mutM</name>
    <name evidence="19" type="ORF">SAMEA4412665_01562</name>
</gene>
<evidence type="ECO:0000256" key="5">
    <source>
        <dbReference type="ARBA" id="ARBA00022763"/>
    </source>
</evidence>
<evidence type="ECO:0000256" key="8">
    <source>
        <dbReference type="ARBA" id="ARBA00022833"/>
    </source>
</evidence>
<dbReference type="Gene3D" id="3.20.190.10">
    <property type="entry name" value="MutM-like, N-terminal"/>
    <property type="match status" value="1"/>
</dbReference>
<dbReference type="PANTHER" id="PTHR22993:SF9">
    <property type="entry name" value="FORMAMIDOPYRIMIDINE-DNA GLYCOSYLASE"/>
    <property type="match status" value="1"/>
</dbReference>
<dbReference type="EC" id="4.2.99.18" evidence="15"/>
<feature type="binding site" evidence="15">
    <location>
        <position position="150"/>
    </location>
    <ligand>
        <name>DNA</name>
        <dbReference type="ChEBI" id="CHEBI:16991"/>
    </ligand>
</feature>
<dbReference type="SUPFAM" id="SSF46946">
    <property type="entry name" value="S13-like H2TH domain"/>
    <property type="match status" value="1"/>
</dbReference>
<feature type="domain" description="FPG-type" evidence="17">
    <location>
        <begin position="278"/>
        <end position="312"/>
    </location>
</feature>
<evidence type="ECO:0000256" key="7">
    <source>
        <dbReference type="ARBA" id="ARBA00022801"/>
    </source>
</evidence>
<reference evidence="19 20" key="1">
    <citation type="submission" date="2017-06" db="EMBL/GenBank/DDBJ databases">
        <authorList>
            <consortium name="Pathogen Informatics"/>
        </authorList>
    </citation>
    <scope>NUCLEOTIDE SEQUENCE [LARGE SCALE GENOMIC DNA]</scope>
    <source>
        <strain evidence="19 20">NCTC11865</strain>
    </source>
</reference>
<dbReference type="Pfam" id="PF06831">
    <property type="entry name" value="H2TH"/>
    <property type="match status" value="1"/>
</dbReference>
<keyword evidence="4 15" id="KW-0479">Metal-binding</keyword>
<dbReference type="Proteomes" id="UP000215332">
    <property type="component" value="Chromosome 1"/>
</dbReference>
<protein>
    <recommendedName>
        <fullName evidence="15">Formamidopyrimidine-DNA glycosylase</fullName>
        <shortName evidence="15">Fapy-DNA glycosylase</shortName>
        <ecNumber evidence="15">3.2.2.23</ecNumber>
    </recommendedName>
    <alternativeName>
        <fullName evidence="15">DNA-(apurinic or apyrimidinic site) lyase MutM</fullName>
        <shortName evidence="15">AP lyase MutM</shortName>
        <ecNumber evidence="15">4.2.99.18</ecNumber>
    </alternativeName>
</protein>
<dbReference type="KEGG" id="cgrn:4412665_01562"/>
<dbReference type="GO" id="GO:0034039">
    <property type="term" value="F:8-oxo-7,8-dihydroguanine DNA N-glycosylase activity"/>
    <property type="evidence" value="ECO:0007669"/>
    <property type="project" value="TreeGrafter"/>
</dbReference>
<dbReference type="EMBL" id="LT906441">
    <property type="protein sequence ID" value="SNV37678.1"/>
    <property type="molecule type" value="Genomic_DNA"/>
</dbReference>
<keyword evidence="10 15" id="KW-0234">DNA repair</keyword>
<evidence type="ECO:0000313" key="19">
    <source>
        <dbReference type="EMBL" id="SNV37678.1"/>
    </source>
</evidence>
<dbReference type="RefSeq" id="WP_021104687.1">
    <property type="nucleotide sequence ID" value="NZ_JAWFFS010000079.1"/>
</dbReference>
<dbReference type="InterPro" id="IPR020629">
    <property type="entry name" value="FPG_Glyclase"/>
</dbReference>
<keyword evidence="9 15" id="KW-0238">DNA-binding</keyword>
<dbReference type="AlphaFoldDB" id="A0A239WV58"/>
<comment type="catalytic activity">
    <reaction evidence="1 15">
        <text>Hydrolysis of DNA containing ring-opened 7-methylguanine residues, releasing 2,6-diamino-4-hydroxy-5-(N-methyl)formamidopyrimidine.</text>
        <dbReference type="EC" id="3.2.2.23"/>
    </reaction>
</comment>
<dbReference type="GO" id="GO:0003690">
    <property type="term" value="F:double-stranded DNA binding"/>
    <property type="evidence" value="ECO:0007669"/>
    <property type="project" value="UniProtKB-ARBA"/>
</dbReference>
<comment type="similarity">
    <text evidence="2 15">Belongs to the FPG family.</text>
</comment>
<dbReference type="PROSITE" id="PS51066">
    <property type="entry name" value="ZF_FPG_2"/>
    <property type="match status" value="1"/>
</dbReference>
<dbReference type="eggNOG" id="COG0266">
    <property type="taxonomic scope" value="Bacteria"/>
</dbReference>
<dbReference type="HAMAP" id="MF_00103">
    <property type="entry name" value="Fapy_DNA_glycosyl"/>
    <property type="match status" value="1"/>
</dbReference>
<dbReference type="InterPro" id="IPR012319">
    <property type="entry name" value="FPG_cat"/>
</dbReference>
<dbReference type="InterPro" id="IPR010979">
    <property type="entry name" value="Ribosomal_uS13-like_H2TH"/>
</dbReference>
<dbReference type="InterPro" id="IPR015886">
    <property type="entry name" value="H2TH_FPG"/>
</dbReference>
<dbReference type="NCBIfam" id="NF002211">
    <property type="entry name" value="PRK01103.1"/>
    <property type="match status" value="1"/>
</dbReference>
<dbReference type="InterPro" id="IPR035937">
    <property type="entry name" value="FPG_N"/>
</dbReference>
<dbReference type="InterPro" id="IPR010663">
    <property type="entry name" value="Znf_FPG/IleRS"/>
</dbReference>
<comment type="catalytic activity">
    <reaction evidence="14 15">
        <text>2'-deoxyribonucleotide-(2'-deoxyribose 5'-phosphate)-2'-deoxyribonucleotide-DNA = a 3'-end 2'-deoxyribonucleotide-(2,3-dehydro-2,3-deoxyribose 5'-phosphate)-DNA + a 5'-end 5'-phospho-2'-deoxyribonucleoside-DNA + H(+)</text>
        <dbReference type="Rhea" id="RHEA:66592"/>
        <dbReference type="Rhea" id="RHEA-COMP:13180"/>
        <dbReference type="Rhea" id="RHEA-COMP:16897"/>
        <dbReference type="Rhea" id="RHEA-COMP:17067"/>
        <dbReference type="ChEBI" id="CHEBI:15378"/>
        <dbReference type="ChEBI" id="CHEBI:136412"/>
        <dbReference type="ChEBI" id="CHEBI:157695"/>
        <dbReference type="ChEBI" id="CHEBI:167181"/>
        <dbReference type="EC" id="4.2.99.18"/>
    </reaction>
</comment>
<evidence type="ECO:0000259" key="18">
    <source>
        <dbReference type="PROSITE" id="PS51068"/>
    </source>
</evidence>
<evidence type="ECO:0000256" key="4">
    <source>
        <dbReference type="ARBA" id="ARBA00022723"/>
    </source>
</evidence>
<keyword evidence="11 15" id="KW-0456">Lyase</keyword>
<evidence type="ECO:0000256" key="10">
    <source>
        <dbReference type="ARBA" id="ARBA00023204"/>
    </source>
</evidence>
<dbReference type="PROSITE" id="PS51068">
    <property type="entry name" value="FPG_CAT"/>
    <property type="match status" value="1"/>
</dbReference>
<feature type="region of interest" description="Disordered" evidence="16">
    <location>
        <begin position="94"/>
        <end position="117"/>
    </location>
</feature>
<dbReference type="CDD" id="cd08966">
    <property type="entry name" value="EcFpg-like_N"/>
    <property type="match status" value="1"/>
</dbReference>
<evidence type="ECO:0000256" key="16">
    <source>
        <dbReference type="SAM" id="MobiDB-lite"/>
    </source>
</evidence>
<feature type="binding site" evidence="15">
    <location>
        <position position="119"/>
    </location>
    <ligand>
        <name>DNA</name>
        <dbReference type="ChEBI" id="CHEBI:16991"/>
    </ligand>
</feature>
<feature type="active site" description="Proton donor" evidence="15">
    <location>
        <position position="3"/>
    </location>
</feature>